<proteinExistence type="predicted"/>
<name>A0AAV3YDB8_9GAST</name>
<dbReference type="AlphaFoldDB" id="A0AAV3YDB8"/>
<keyword evidence="2" id="KW-1185">Reference proteome</keyword>
<accession>A0AAV3YDB8</accession>
<sequence>MLSVNGLGPPPEVLLIVNGLDLPGVLLSVNCFDPPEILCYSEQLGVKCWAERSLDESPKELLTLSSMHGMPSLLKPSIKD</sequence>
<reference evidence="1 2" key="1">
    <citation type="journal article" date="2021" name="Elife">
        <title>Chloroplast acquisition without the gene transfer in kleptoplastic sea slugs, Plakobranchus ocellatus.</title>
        <authorList>
            <person name="Maeda T."/>
            <person name="Takahashi S."/>
            <person name="Yoshida T."/>
            <person name="Shimamura S."/>
            <person name="Takaki Y."/>
            <person name="Nagai Y."/>
            <person name="Toyoda A."/>
            <person name="Suzuki Y."/>
            <person name="Arimoto A."/>
            <person name="Ishii H."/>
            <person name="Satoh N."/>
            <person name="Nishiyama T."/>
            <person name="Hasebe M."/>
            <person name="Maruyama T."/>
            <person name="Minagawa J."/>
            <person name="Obokata J."/>
            <person name="Shigenobu S."/>
        </authorList>
    </citation>
    <scope>NUCLEOTIDE SEQUENCE [LARGE SCALE GENOMIC DNA]</scope>
</reference>
<comment type="caution">
    <text evidence="1">The sequence shown here is derived from an EMBL/GenBank/DDBJ whole genome shotgun (WGS) entry which is preliminary data.</text>
</comment>
<dbReference type="EMBL" id="BLXT01000876">
    <property type="protein sequence ID" value="GFN81034.1"/>
    <property type="molecule type" value="Genomic_DNA"/>
</dbReference>
<gene>
    <name evidence="1" type="ORF">PoB_000754000</name>
</gene>
<organism evidence="1 2">
    <name type="scientific">Plakobranchus ocellatus</name>
    <dbReference type="NCBI Taxonomy" id="259542"/>
    <lineage>
        <taxon>Eukaryota</taxon>
        <taxon>Metazoa</taxon>
        <taxon>Spiralia</taxon>
        <taxon>Lophotrochozoa</taxon>
        <taxon>Mollusca</taxon>
        <taxon>Gastropoda</taxon>
        <taxon>Heterobranchia</taxon>
        <taxon>Euthyneura</taxon>
        <taxon>Panpulmonata</taxon>
        <taxon>Sacoglossa</taxon>
        <taxon>Placobranchoidea</taxon>
        <taxon>Plakobranchidae</taxon>
        <taxon>Plakobranchus</taxon>
    </lineage>
</organism>
<evidence type="ECO:0000313" key="1">
    <source>
        <dbReference type="EMBL" id="GFN81034.1"/>
    </source>
</evidence>
<evidence type="ECO:0000313" key="2">
    <source>
        <dbReference type="Proteomes" id="UP000735302"/>
    </source>
</evidence>
<protein>
    <submittedName>
        <fullName evidence="1">Uncharacterized protein</fullName>
    </submittedName>
</protein>
<dbReference type="Proteomes" id="UP000735302">
    <property type="component" value="Unassembled WGS sequence"/>
</dbReference>